<evidence type="ECO:0000313" key="3">
    <source>
        <dbReference type="EMBL" id="KAF9883337.1"/>
    </source>
</evidence>
<dbReference type="PANTHER" id="PTHR37535">
    <property type="entry name" value="FLUG DOMAIN PROTEIN"/>
    <property type="match status" value="1"/>
</dbReference>
<dbReference type="EMBL" id="VCAU01000169">
    <property type="protein sequence ID" value="KAF9883337.1"/>
    <property type="molecule type" value="Genomic_DNA"/>
</dbReference>
<proteinExistence type="predicted"/>
<organism evidence="3 4">
    <name type="scientific">Aspergillus nanangensis</name>
    <dbReference type="NCBI Taxonomy" id="2582783"/>
    <lineage>
        <taxon>Eukaryota</taxon>
        <taxon>Fungi</taxon>
        <taxon>Dikarya</taxon>
        <taxon>Ascomycota</taxon>
        <taxon>Pezizomycotina</taxon>
        <taxon>Eurotiomycetes</taxon>
        <taxon>Eurotiomycetidae</taxon>
        <taxon>Eurotiales</taxon>
        <taxon>Aspergillaceae</taxon>
        <taxon>Aspergillus</taxon>
        <taxon>Aspergillus subgen. Circumdati</taxon>
    </lineage>
</organism>
<reference evidence="3" key="2">
    <citation type="submission" date="2020-02" db="EMBL/GenBank/DDBJ databases">
        <authorList>
            <person name="Gilchrist C.L.M."/>
            <person name="Chooi Y.-H."/>
        </authorList>
    </citation>
    <scope>NUCLEOTIDE SEQUENCE</scope>
    <source>
        <strain evidence="3">MST-FP2251</strain>
    </source>
</reference>
<feature type="coiled-coil region" evidence="1">
    <location>
        <begin position="193"/>
        <end position="220"/>
    </location>
</feature>
<name>A0AAD4CCP8_ASPNN</name>
<feature type="region of interest" description="Disordered" evidence="2">
    <location>
        <begin position="315"/>
        <end position="363"/>
    </location>
</feature>
<evidence type="ECO:0000313" key="4">
    <source>
        <dbReference type="Proteomes" id="UP001194746"/>
    </source>
</evidence>
<dbReference type="PANTHER" id="PTHR37535:SF2">
    <property type="entry name" value="FINGER DOMAIN PROTEIN, PUTATIVE (AFU_ORTHOLOGUE AFUA_6G09300)-RELATED"/>
    <property type="match status" value="1"/>
</dbReference>
<keyword evidence="1" id="KW-0175">Coiled coil</keyword>
<dbReference type="Pfam" id="PF11917">
    <property type="entry name" value="DUF3435"/>
    <property type="match status" value="1"/>
</dbReference>
<accession>A0AAD4CCP8</accession>
<comment type="caution">
    <text evidence="3">The sequence shown here is derived from an EMBL/GenBank/DDBJ whole genome shotgun (WGS) entry which is preliminary data.</text>
</comment>
<dbReference type="InterPro" id="IPR021842">
    <property type="entry name" value="DUF3435"/>
</dbReference>
<gene>
    <name evidence="3" type="ORF">FE257_003553</name>
</gene>
<evidence type="ECO:0000256" key="2">
    <source>
        <dbReference type="SAM" id="MobiDB-lite"/>
    </source>
</evidence>
<evidence type="ECO:0000256" key="1">
    <source>
        <dbReference type="SAM" id="Coils"/>
    </source>
</evidence>
<reference evidence="3" key="1">
    <citation type="journal article" date="2019" name="Beilstein J. Org. Chem.">
        <title>Nanangenines: drimane sesquiterpenoids as the dominant metabolite cohort of a novel Australian fungus, Aspergillus nanangensis.</title>
        <authorList>
            <person name="Lacey H.J."/>
            <person name="Gilchrist C.L.M."/>
            <person name="Crombie A."/>
            <person name="Kalaitzis J.A."/>
            <person name="Vuong D."/>
            <person name="Rutledge P.J."/>
            <person name="Turner P."/>
            <person name="Pitt J.I."/>
            <person name="Lacey E."/>
            <person name="Chooi Y.H."/>
            <person name="Piggott A.M."/>
        </authorList>
    </citation>
    <scope>NUCLEOTIDE SEQUENCE</scope>
    <source>
        <strain evidence="3">MST-FP2251</strain>
    </source>
</reference>
<dbReference type="AlphaFoldDB" id="A0AAD4CCP8"/>
<keyword evidence="4" id="KW-1185">Reference proteome</keyword>
<feature type="compositionally biased region" description="Polar residues" evidence="2">
    <location>
        <begin position="352"/>
        <end position="363"/>
    </location>
</feature>
<sequence>MSTSDDAKRSVTTGSVLDNDQFIAQGLAGIFLAGDIRSLERGLVLPFWDDRRVNALIAVDEQLTDEALRYRMKRGGETTGFEQVTKPYGLRYGAAKAFNDSPDVTNEVQNVMLQHAIINTFVKHCSVGIHVDAQAIVRGLPAQKQLMRFAASMSRSIDPRIPYKLDDTSCINEVPRVRALQEHVHKQELPRPARQAQKHVKACEKQSKSANQRYQRAQREFRNEWQRQRNRLVHENLERYKNEQPVIDSERQLSGKLVNEEVIGPLERTGYITPHHILLINTILTIPGSTIEKEYQRRISAINAVIAFCDVEEGSPTRRPNVSQKRRAVDAPPSTPPSKRQEPCSVVENETELQSAISTIQKI</sequence>
<dbReference type="Proteomes" id="UP001194746">
    <property type="component" value="Unassembled WGS sequence"/>
</dbReference>
<protein>
    <submittedName>
        <fullName evidence="3">Uncharacterized protein</fullName>
    </submittedName>
</protein>